<keyword evidence="4" id="KW-0804">Transcription</keyword>
<proteinExistence type="inferred from homology"/>
<organism evidence="5">
    <name type="scientific">Tuwongella immobilis</name>
    <dbReference type="NCBI Taxonomy" id="692036"/>
    <lineage>
        <taxon>Bacteria</taxon>
        <taxon>Pseudomonadati</taxon>
        <taxon>Planctomycetota</taxon>
        <taxon>Planctomycetia</taxon>
        <taxon>Gemmatales</taxon>
        <taxon>Gemmataceae</taxon>
        <taxon>Tuwongella</taxon>
    </lineage>
</organism>
<evidence type="ECO:0000313" key="6">
    <source>
        <dbReference type="Proteomes" id="UP000464378"/>
    </source>
</evidence>
<dbReference type="EMBL" id="LR593887">
    <property type="protein sequence ID" value="VTS06954.1"/>
    <property type="molecule type" value="Genomic_DNA"/>
</dbReference>
<dbReference type="Pfam" id="PF03965">
    <property type="entry name" value="Penicillinase_R"/>
    <property type="match status" value="1"/>
</dbReference>
<dbReference type="InterPro" id="IPR005650">
    <property type="entry name" value="BlaI_family"/>
</dbReference>
<evidence type="ECO:0000256" key="2">
    <source>
        <dbReference type="ARBA" id="ARBA00023015"/>
    </source>
</evidence>
<evidence type="ECO:0000313" key="5">
    <source>
        <dbReference type="EMBL" id="VIP04797.1"/>
    </source>
</evidence>
<dbReference type="Gene3D" id="1.10.10.10">
    <property type="entry name" value="Winged helix-like DNA-binding domain superfamily/Winged helix DNA-binding domain"/>
    <property type="match status" value="1"/>
</dbReference>
<evidence type="ECO:0000256" key="1">
    <source>
        <dbReference type="ARBA" id="ARBA00011046"/>
    </source>
</evidence>
<dbReference type="AlphaFoldDB" id="A0A6C2YTW8"/>
<accession>A0A6C2YTW8</accession>
<protein>
    <submittedName>
        <fullName evidence="5">Uncharacterized protein</fullName>
    </submittedName>
</protein>
<name>A0A6C2YTW8_9BACT</name>
<dbReference type="GO" id="GO:0003677">
    <property type="term" value="F:DNA binding"/>
    <property type="evidence" value="ECO:0007669"/>
    <property type="project" value="UniProtKB-KW"/>
</dbReference>
<reference evidence="5" key="1">
    <citation type="submission" date="2019-04" db="EMBL/GenBank/DDBJ databases">
        <authorList>
            <consortium name="Science for Life Laboratories"/>
        </authorList>
    </citation>
    <scope>NUCLEOTIDE SEQUENCE</scope>
    <source>
        <strain evidence="5">MBLW1</strain>
    </source>
</reference>
<dbReference type="KEGG" id="tim:GMBLW1_43960"/>
<evidence type="ECO:0000256" key="3">
    <source>
        <dbReference type="ARBA" id="ARBA00023125"/>
    </source>
</evidence>
<dbReference type="Gene3D" id="1.10.4040.10">
    <property type="entry name" value="Penicillinase repressor domain"/>
    <property type="match status" value="1"/>
</dbReference>
<evidence type="ECO:0000256" key="4">
    <source>
        <dbReference type="ARBA" id="ARBA00023163"/>
    </source>
</evidence>
<dbReference type="InterPro" id="IPR036390">
    <property type="entry name" value="WH_DNA-bd_sf"/>
</dbReference>
<sequence>MARSPEDVTDAELAVLQELWERGPCTVRAIVETLYPEGTAAQVATVQTLLTRLEKKAFVRRDRQGPVQQFFATIQREELIGRRVQDIVEQLCDGSMTPLLTHLVQADRLSPQDRQALRQLIDQLDSDGPNDAPASAGSH</sequence>
<dbReference type="InParanoid" id="A0A6C2YTW8"/>
<keyword evidence="3" id="KW-0238">DNA-binding</keyword>
<gene>
    <name evidence="5" type="ORF">GMBLW1_43960</name>
</gene>
<dbReference type="PIRSF" id="PIRSF019455">
    <property type="entry name" value="CopR_AtkY"/>
    <property type="match status" value="1"/>
</dbReference>
<keyword evidence="6" id="KW-1185">Reference proteome</keyword>
<dbReference type="RefSeq" id="WP_162659828.1">
    <property type="nucleotide sequence ID" value="NZ_LR593887.1"/>
</dbReference>
<dbReference type="SUPFAM" id="SSF46785">
    <property type="entry name" value="Winged helix' DNA-binding domain"/>
    <property type="match status" value="1"/>
</dbReference>
<dbReference type="EMBL" id="LR586016">
    <property type="protein sequence ID" value="VIP04797.1"/>
    <property type="molecule type" value="Genomic_DNA"/>
</dbReference>
<comment type="similarity">
    <text evidence="1">Belongs to the BlaI transcriptional regulatory family.</text>
</comment>
<dbReference type="Proteomes" id="UP000464378">
    <property type="component" value="Chromosome"/>
</dbReference>
<dbReference type="InterPro" id="IPR036388">
    <property type="entry name" value="WH-like_DNA-bd_sf"/>
</dbReference>
<dbReference type="GO" id="GO:0045892">
    <property type="term" value="P:negative regulation of DNA-templated transcription"/>
    <property type="evidence" value="ECO:0007669"/>
    <property type="project" value="InterPro"/>
</dbReference>
<keyword evidence="2" id="KW-0805">Transcription regulation</keyword>